<evidence type="ECO:0000313" key="8">
    <source>
        <dbReference type="EMBL" id="KAG7379454.1"/>
    </source>
</evidence>
<feature type="compositionally biased region" description="Basic and acidic residues" evidence="6">
    <location>
        <begin position="201"/>
        <end position="212"/>
    </location>
</feature>
<dbReference type="Proteomes" id="UP000694044">
    <property type="component" value="Unassembled WGS sequence"/>
</dbReference>
<name>A0A8T1VJ48_9STRA</name>
<evidence type="ECO:0000313" key="9">
    <source>
        <dbReference type="Proteomes" id="UP000694044"/>
    </source>
</evidence>
<comment type="similarity">
    <text evidence="2">Belongs to the TMEM144 family.</text>
</comment>
<keyword evidence="4 7" id="KW-1133">Transmembrane helix</keyword>
<dbReference type="EMBL" id="JAGDFM010000348">
    <property type="protein sequence ID" value="KAG7379454.1"/>
    <property type="molecule type" value="Genomic_DNA"/>
</dbReference>
<evidence type="ECO:0000256" key="3">
    <source>
        <dbReference type="ARBA" id="ARBA00022692"/>
    </source>
</evidence>
<evidence type="ECO:0000256" key="4">
    <source>
        <dbReference type="ARBA" id="ARBA00022989"/>
    </source>
</evidence>
<keyword evidence="3 7" id="KW-0812">Transmembrane</keyword>
<gene>
    <name evidence="8" type="ORF">PHYPSEUDO_008559</name>
</gene>
<comment type="subcellular location">
    <subcellularLocation>
        <location evidence="1">Membrane</location>
        <topology evidence="1">Multi-pass membrane protein</topology>
    </subcellularLocation>
</comment>
<feature type="transmembrane region" description="Helical" evidence="7">
    <location>
        <begin position="434"/>
        <end position="451"/>
    </location>
</feature>
<feature type="transmembrane region" description="Helical" evidence="7">
    <location>
        <begin position="163"/>
        <end position="182"/>
    </location>
</feature>
<dbReference type="OrthoDB" id="426527at2759"/>
<feature type="transmembrane region" description="Helical" evidence="7">
    <location>
        <begin position="99"/>
        <end position="119"/>
    </location>
</feature>
<dbReference type="PANTHER" id="PTHR16119">
    <property type="entry name" value="TRANSMEMBRANE PROTEIN 144"/>
    <property type="match status" value="1"/>
</dbReference>
<dbReference type="InterPro" id="IPR012435">
    <property type="entry name" value="TMEM144"/>
</dbReference>
<feature type="transmembrane region" description="Helical" evidence="7">
    <location>
        <begin position="376"/>
        <end position="395"/>
    </location>
</feature>
<evidence type="ECO:0000256" key="7">
    <source>
        <dbReference type="SAM" id="Phobius"/>
    </source>
</evidence>
<dbReference type="Pfam" id="PF07857">
    <property type="entry name" value="TMEM144"/>
    <property type="match status" value="2"/>
</dbReference>
<dbReference type="GO" id="GO:0016020">
    <property type="term" value="C:membrane"/>
    <property type="evidence" value="ECO:0007669"/>
    <property type="project" value="UniProtKB-SubCell"/>
</dbReference>
<evidence type="ECO:0000256" key="1">
    <source>
        <dbReference type="ARBA" id="ARBA00004141"/>
    </source>
</evidence>
<comment type="caution">
    <text evidence="8">The sequence shown here is derived from an EMBL/GenBank/DDBJ whole genome shotgun (WGS) entry which is preliminary data.</text>
</comment>
<evidence type="ECO:0000256" key="6">
    <source>
        <dbReference type="SAM" id="MobiDB-lite"/>
    </source>
</evidence>
<evidence type="ECO:0000256" key="5">
    <source>
        <dbReference type="ARBA" id="ARBA00023136"/>
    </source>
</evidence>
<organism evidence="8 9">
    <name type="scientific">Phytophthora pseudosyringae</name>
    <dbReference type="NCBI Taxonomy" id="221518"/>
    <lineage>
        <taxon>Eukaryota</taxon>
        <taxon>Sar</taxon>
        <taxon>Stramenopiles</taxon>
        <taxon>Oomycota</taxon>
        <taxon>Peronosporomycetes</taxon>
        <taxon>Peronosporales</taxon>
        <taxon>Peronosporaceae</taxon>
        <taxon>Phytophthora</taxon>
    </lineage>
</organism>
<protein>
    <recommendedName>
        <fullName evidence="10">Transmembrane protein 144</fullName>
    </recommendedName>
</protein>
<dbReference type="GO" id="GO:0015144">
    <property type="term" value="F:carbohydrate transmembrane transporter activity"/>
    <property type="evidence" value="ECO:0007669"/>
    <property type="project" value="InterPro"/>
</dbReference>
<feature type="transmembrane region" description="Helical" evidence="7">
    <location>
        <begin position="45"/>
        <end position="62"/>
    </location>
</feature>
<dbReference type="InterPro" id="IPR010651">
    <property type="entry name" value="Sugar_transport"/>
</dbReference>
<feature type="transmembrane region" description="Helical" evidence="7">
    <location>
        <begin position="290"/>
        <end position="311"/>
    </location>
</feature>
<feature type="transmembrane region" description="Helical" evidence="7">
    <location>
        <begin position="343"/>
        <end position="364"/>
    </location>
</feature>
<feature type="region of interest" description="Disordered" evidence="6">
    <location>
        <begin position="193"/>
        <end position="212"/>
    </location>
</feature>
<evidence type="ECO:0000256" key="2">
    <source>
        <dbReference type="ARBA" id="ARBA00005731"/>
    </source>
</evidence>
<accession>A0A8T1VJ48</accession>
<proteinExistence type="inferred from homology"/>
<evidence type="ECO:0008006" key="10">
    <source>
        <dbReference type="Google" id="ProtNLM"/>
    </source>
</evidence>
<feature type="transmembrane region" description="Helical" evidence="7">
    <location>
        <begin position="401"/>
        <end position="422"/>
    </location>
</feature>
<dbReference type="PANTHER" id="PTHR16119:SF17">
    <property type="entry name" value="TRANSMEMBRANE PROTEIN 144"/>
    <property type="match status" value="1"/>
</dbReference>
<feature type="transmembrane region" description="Helical" evidence="7">
    <location>
        <begin position="68"/>
        <end position="87"/>
    </location>
</feature>
<keyword evidence="9" id="KW-1185">Reference proteome</keyword>
<feature type="transmembrane region" description="Helical" evidence="7">
    <location>
        <begin position="6"/>
        <end position="24"/>
    </location>
</feature>
<keyword evidence="5 7" id="KW-0472">Membrane</keyword>
<reference evidence="8" key="1">
    <citation type="submission" date="2021-02" db="EMBL/GenBank/DDBJ databases">
        <authorList>
            <person name="Palmer J.M."/>
        </authorList>
    </citation>
    <scope>NUCLEOTIDE SEQUENCE</scope>
    <source>
        <strain evidence="8">SCRP734</strain>
    </source>
</reference>
<sequence>MSEQVALGYAAATVAVFFFGTCYVPAKAYATYGAFPFPIARPIELEIYLILAISINVVWRTQSEDGIIFQWFMCSGILMVGIAWGLLSNNWSQFSQSGMFTFPEGLLGGALFAIANLLIPTVVNTLGLGVGFMLWNATNITLGYCVSRLGLFGVSPTIPTMPWISLLGIGFMLASIAVYGTIKPTLKAPKTSRRVKKAKAKRDGDAEPKVHWESVGSNTSLNSSVGESSPLLPQFAGDAELANVALIRRESLQESLVHPELPNFGPYMMPNELGEHVALMDADAEKTRKAFGMAVALLVGAFLSCCLVPFVNWKDHCRPSDPALSSPIVETCNPLNFVFSQCLGVYLTSTIVFLLYSLFHRFVLKRSMPRSVMRPAYICGVLWGIGLCGQLYAIGALGFDQIFPICSIGPAMVSMLWSAGYFKEIQGKKNLQSLAIGTALVLIGTGLRVISM</sequence>
<dbReference type="AlphaFoldDB" id="A0A8T1VJ48"/>